<dbReference type="Proteomes" id="UP000481858">
    <property type="component" value="Unassembled WGS sequence"/>
</dbReference>
<proteinExistence type="predicted"/>
<dbReference type="EMBL" id="WUBL01000021">
    <property type="protein sequence ID" value="KAF2970580.1"/>
    <property type="molecule type" value="Genomic_DNA"/>
</dbReference>
<keyword evidence="2" id="KW-1185">Reference proteome</keyword>
<comment type="caution">
    <text evidence="1">The sequence shown here is derived from an EMBL/GenBank/DDBJ whole genome shotgun (WGS) entry which is preliminary data.</text>
</comment>
<protein>
    <submittedName>
        <fullName evidence="1">Uncharacterized protein</fullName>
    </submittedName>
</protein>
<organism evidence="1 2">
    <name type="scientific">Xylaria multiplex</name>
    <dbReference type="NCBI Taxonomy" id="323545"/>
    <lineage>
        <taxon>Eukaryota</taxon>
        <taxon>Fungi</taxon>
        <taxon>Dikarya</taxon>
        <taxon>Ascomycota</taxon>
        <taxon>Pezizomycotina</taxon>
        <taxon>Sordariomycetes</taxon>
        <taxon>Xylariomycetidae</taxon>
        <taxon>Xylariales</taxon>
        <taxon>Xylariaceae</taxon>
        <taxon>Xylaria</taxon>
    </lineage>
</organism>
<sequence>MDRGSASEETAVRLVVPDIYIDMYETRDDGEFSFGTQLDTENSDQYHHQSADNVEASDWLMEATVDLSQDLETSKKELDIIKFILEEMEMRLRNDDRPSLTRGGKVEMMKACREYSSSRCGLLQERLHRVQFWVHTRMLGHQVPEKAPEEWRLVDIEWRKWLSEQASRHADGRDSTRVSPLENTLNPSNDIAWRIWGPLPHILGADIWWRDL</sequence>
<dbReference type="InParanoid" id="A0A7C8ITE5"/>
<accession>A0A7C8ITE5</accession>
<reference evidence="1 2" key="1">
    <citation type="submission" date="2019-12" db="EMBL/GenBank/DDBJ databases">
        <title>Draft genome sequence of the ascomycete Xylaria multiplex DSM 110363.</title>
        <authorList>
            <person name="Buettner E."/>
            <person name="Kellner H."/>
        </authorList>
    </citation>
    <scope>NUCLEOTIDE SEQUENCE [LARGE SCALE GENOMIC DNA]</scope>
    <source>
        <strain evidence="1 2">DSM 110363</strain>
    </source>
</reference>
<gene>
    <name evidence="1" type="ORF">GQX73_g3009</name>
</gene>
<dbReference type="AlphaFoldDB" id="A0A7C8ITE5"/>
<evidence type="ECO:0000313" key="2">
    <source>
        <dbReference type="Proteomes" id="UP000481858"/>
    </source>
</evidence>
<name>A0A7C8ITE5_9PEZI</name>
<dbReference type="OrthoDB" id="4651919at2759"/>
<evidence type="ECO:0000313" key="1">
    <source>
        <dbReference type="EMBL" id="KAF2970580.1"/>
    </source>
</evidence>